<comment type="function">
    <text evidence="1">Condensation of UDP-2,3-diacylglucosamine and 2,3-diacylglucosamine-1-phosphate to form lipid A disaccharide, a precursor of lipid A, a phosphorylated glycolipid that anchors the lipopolysaccharide to the outer membrane of the cell.</text>
</comment>
<proteinExistence type="predicted"/>
<gene>
    <name evidence="11" type="ORF">BSZ32_05060</name>
</gene>
<dbReference type="PANTHER" id="PTHR30372">
    <property type="entry name" value="LIPID-A-DISACCHARIDE SYNTHASE"/>
    <property type="match status" value="1"/>
</dbReference>
<evidence type="ECO:0000256" key="2">
    <source>
        <dbReference type="ARBA" id="ARBA00012687"/>
    </source>
</evidence>
<evidence type="ECO:0000256" key="4">
    <source>
        <dbReference type="ARBA" id="ARBA00022516"/>
    </source>
</evidence>
<keyword evidence="12" id="KW-1185">Reference proteome</keyword>
<protein>
    <recommendedName>
        <fullName evidence="3 10">Lipid-A-disaccharide synthase</fullName>
        <ecNumber evidence="2 10">2.4.1.182</ecNumber>
    </recommendedName>
</protein>
<dbReference type="EMBL" id="MQWA01000001">
    <property type="protein sequence ID" value="PQJ27931.1"/>
    <property type="molecule type" value="Genomic_DNA"/>
</dbReference>
<dbReference type="GO" id="GO:0009245">
    <property type="term" value="P:lipid A biosynthetic process"/>
    <property type="evidence" value="ECO:0007669"/>
    <property type="project" value="UniProtKB-UniRule"/>
</dbReference>
<evidence type="ECO:0000256" key="1">
    <source>
        <dbReference type="ARBA" id="ARBA00002056"/>
    </source>
</evidence>
<dbReference type="PANTHER" id="PTHR30372:SF4">
    <property type="entry name" value="LIPID-A-DISACCHARIDE SYNTHASE, MITOCHONDRIAL-RELATED"/>
    <property type="match status" value="1"/>
</dbReference>
<dbReference type="InterPro" id="IPR003835">
    <property type="entry name" value="Glyco_trans_19"/>
</dbReference>
<comment type="caution">
    <text evidence="11">The sequence shown here is derived from an EMBL/GenBank/DDBJ whole genome shotgun (WGS) entry which is preliminary data.</text>
</comment>
<organism evidence="11 12">
    <name type="scientific">Rubritalea profundi</name>
    <dbReference type="NCBI Taxonomy" id="1658618"/>
    <lineage>
        <taxon>Bacteria</taxon>
        <taxon>Pseudomonadati</taxon>
        <taxon>Verrucomicrobiota</taxon>
        <taxon>Verrucomicrobiia</taxon>
        <taxon>Verrucomicrobiales</taxon>
        <taxon>Rubritaleaceae</taxon>
        <taxon>Rubritalea</taxon>
    </lineage>
</organism>
<keyword evidence="8" id="KW-0443">Lipid metabolism</keyword>
<evidence type="ECO:0000256" key="8">
    <source>
        <dbReference type="ARBA" id="ARBA00023098"/>
    </source>
</evidence>
<dbReference type="AlphaFoldDB" id="A0A2S7U0D6"/>
<evidence type="ECO:0000256" key="10">
    <source>
        <dbReference type="NCBIfam" id="TIGR00215"/>
    </source>
</evidence>
<dbReference type="OrthoDB" id="9801642at2"/>
<evidence type="ECO:0000313" key="12">
    <source>
        <dbReference type="Proteomes" id="UP000239907"/>
    </source>
</evidence>
<accession>A0A2S7U0D6</accession>
<evidence type="ECO:0000313" key="11">
    <source>
        <dbReference type="EMBL" id="PQJ27931.1"/>
    </source>
</evidence>
<evidence type="ECO:0000256" key="3">
    <source>
        <dbReference type="ARBA" id="ARBA00020902"/>
    </source>
</evidence>
<comment type="catalytic activity">
    <reaction evidence="9">
        <text>a lipid X + a UDP-2-N,3-O-bis[(3R)-3-hydroxyacyl]-alpha-D-glucosamine = a lipid A disaccharide + UDP + H(+)</text>
        <dbReference type="Rhea" id="RHEA:67828"/>
        <dbReference type="ChEBI" id="CHEBI:15378"/>
        <dbReference type="ChEBI" id="CHEBI:58223"/>
        <dbReference type="ChEBI" id="CHEBI:137748"/>
        <dbReference type="ChEBI" id="CHEBI:176338"/>
        <dbReference type="ChEBI" id="CHEBI:176343"/>
        <dbReference type="EC" id="2.4.1.182"/>
    </reaction>
</comment>
<name>A0A2S7U0D6_9BACT</name>
<keyword evidence="6" id="KW-0328">Glycosyltransferase</keyword>
<evidence type="ECO:0000256" key="9">
    <source>
        <dbReference type="ARBA" id="ARBA00048975"/>
    </source>
</evidence>
<dbReference type="SUPFAM" id="SSF53756">
    <property type="entry name" value="UDP-Glycosyltransferase/glycogen phosphorylase"/>
    <property type="match status" value="1"/>
</dbReference>
<dbReference type="NCBIfam" id="TIGR00215">
    <property type="entry name" value="lpxB"/>
    <property type="match status" value="1"/>
</dbReference>
<keyword evidence="5" id="KW-0441">Lipid A biosynthesis</keyword>
<sequence>MRSTSIYLIAGEVSGDTHGAELMLALKDAIPGVQLLGTGGPEMRESSGGNTRDWVEDAAVMGIWEVLKHYSWFKEQFDHMLKEVIEAKPDALVLIDYPGFNLRMAKAVREALPKTKIIYYISPQVWAWNKGRIPKMAELLDQMICIFPFEKSIFEGAGLPTDFVGHPIVDELIEKKTTVERDPKLVGLFPGSREREVARLFPVMLETARRLSGEHPSLRFQAPAASEKLGEQMHLLLDKAKFPNELVKITVGDSHALMQNASCGVIASGTATLEAAYYGLPYCLIYRIAWPTYFIGKVLIKVDYIGLVNILAGKQVVEEFIQGDADPCHIQHALDKFLADSEFTKKVQTELAKTAAKLGEPGCHKRAAESIVKVLAR</sequence>
<dbReference type="GO" id="GO:0005543">
    <property type="term" value="F:phospholipid binding"/>
    <property type="evidence" value="ECO:0007669"/>
    <property type="project" value="TreeGrafter"/>
</dbReference>
<evidence type="ECO:0000256" key="5">
    <source>
        <dbReference type="ARBA" id="ARBA00022556"/>
    </source>
</evidence>
<keyword evidence="7" id="KW-0808">Transferase</keyword>
<dbReference type="EC" id="2.4.1.182" evidence="2 10"/>
<dbReference type="Pfam" id="PF02684">
    <property type="entry name" value="LpxB"/>
    <property type="match status" value="1"/>
</dbReference>
<dbReference type="GO" id="GO:0016020">
    <property type="term" value="C:membrane"/>
    <property type="evidence" value="ECO:0007669"/>
    <property type="project" value="GOC"/>
</dbReference>
<evidence type="ECO:0000256" key="7">
    <source>
        <dbReference type="ARBA" id="ARBA00022679"/>
    </source>
</evidence>
<dbReference type="RefSeq" id="WP_105042426.1">
    <property type="nucleotide sequence ID" value="NZ_MQWA01000001.1"/>
</dbReference>
<dbReference type="GO" id="GO:0008915">
    <property type="term" value="F:lipid-A-disaccharide synthase activity"/>
    <property type="evidence" value="ECO:0007669"/>
    <property type="project" value="UniProtKB-UniRule"/>
</dbReference>
<dbReference type="Proteomes" id="UP000239907">
    <property type="component" value="Unassembled WGS sequence"/>
</dbReference>
<evidence type="ECO:0000256" key="6">
    <source>
        <dbReference type="ARBA" id="ARBA00022676"/>
    </source>
</evidence>
<keyword evidence="4" id="KW-0444">Lipid biosynthesis</keyword>
<reference evidence="11 12" key="1">
    <citation type="submission" date="2016-12" db="EMBL/GenBank/DDBJ databases">
        <title>Study of bacterial adaptation to deep sea.</title>
        <authorList>
            <person name="Song J."/>
            <person name="Yoshizawa S."/>
            <person name="Kogure K."/>
        </authorList>
    </citation>
    <scope>NUCLEOTIDE SEQUENCE [LARGE SCALE GENOMIC DNA]</scope>
    <source>
        <strain evidence="11 12">SAORIC-165</strain>
    </source>
</reference>